<feature type="region of interest" description="Disordered" evidence="1">
    <location>
        <begin position="103"/>
        <end position="178"/>
    </location>
</feature>
<gene>
    <name evidence="2" type="ORF">GCM10023307_03170</name>
</gene>
<comment type="caution">
    <text evidence="2">The sequence shown here is derived from an EMBL/GenBank/DDBJ whole genome shotgun (WGS) entry which is preliminary data.</text>
</comment>
<sequence length="390" mass="40277">MSLTLGLTGMDQPTELALKDAFSDASIRVRGWSMVAEADADFVIVDMDSMYGPMSWLRLHAAGKRVIGLTSAPRTQADFRLPRPFDGHALALVLGEIGGVPAAPEPEPAPAPAPPAPVAAVPAPAAQPAPPPAPAPPAPVAASPAPPAPAPAPPAPAPAPAPPAPAPVPAPPAAAPEAPAPVAAAPVAAAAADAEIEPPVPNTRSTAFAHWLRPGALTGRARYQSGKAPELLIDFSQRQYYGPATLKPLAEYFVATVGLRDFEQLDDRAWQSAIATLGAPLPLNRLQWFGGLLAGEGKLLPGYNPEGRFILGKWPETEREFPRHFRIATAMMKGPQTVAEIAAASNVPAADVVDFINANLATGFAEQPGEGAPTGGDTRSGGLFDRLRGR</sequence>
<dbReference type="PRINTS" id="PR01217">
    <property type="entry name" value="PRICHEXTENSN"/>
</dbReference>
<dbReference type="Proteomes" id="UP001499959">
    <property type="component" value="Unassembled WGS sequence"/>
</dbReference>
<protein>
    <submittedName>
        <fullName evidence="2">Uncharacterized protein</fullName>
    </submittedName>
</protein>
<keyword evidence="3" id="KW-1185">Reference proteome</keyword>
<evidence type="ECO:0000313" key="2">
    <source>
        <dbReference type="EMBL" id="GAA4782040.1"/>
    </source>
</evidence>
<proteinExistence type="predicted"/>
<feature type="region of interest" description="Disordered" evidence="1">
    <location>
        <begin position="365"/>
        <end position="390"/>
    </location>
</feature>
<evidence type="ECO:0000256" key="1">
    <source>
        <dbReference type="SAM" id="MobiDB-lite"/>
    </source>
</evidence>
<reference evidence="3" key="1">
    <citation type="journal article" date="2019" name="Int. J. Syst. Evol. Microbiol.">
        <title>The Global Catalogue of Microorganisms (GCM) 10K type strain sequencing project: providing services to taxonomists for standard genome sequencing and annotation.</title>
        <authorList>
            <consortium name="The Broad Institute Genomics Platform"/>
            <consortium name="The Broad Institute Genome Sequencing Center for Infectious Disease"/>
            <person name="Wu L."/>
            <person name="Ma J."/>
        </authorList>
    </citation>
    <scope>NUCLEOTIDE SEQUENCE [LARGE SCALE GENOMIC DNA]</scope>
    <source>
        <strain evidence="3">JCM 18204</strain>
    </source>
</reference>
<accession>A0ABP9AJE0</accession>
<organism evidence="2 3">
    <name type="scientific">Lysobacter hankyongensis</name>
    <dbReference type="NCBI Taxonomy" id="1176535"/>
    <lineage>
        <taxon>Bacteria</taxon>
        <taxon>Pseudomonadati</taxon>
        <taxon>Pseudomonadota</taxon>
        <taxon>Gammaproteobacteria</taxon>
        <taxon>Lysobacterales</taxon>
        <taxon>Lysobacteraceae</taxon>
        <taxon>Lysobacter</taxon>
    </lineage>
</organism>
<dbReference type="RefSeq" id="WP_345301517.1">
    <property type="nucleotide sequence ID" value="NZ_BAABJE010000001.1"/>
</dbReference>
<dbReference type="EMBL" id="BAABJE010000001">
    <property type="protein sequence ID" value="GAA4782040.1"/>
    <property type="molecule type" value="Genomic_DNA"/>
</dbReference>
<evidence type="ECO:0000313" key="3">
    <source>
        <dbReference type="Proteomes" id="UP001499959"/>
    </source>
</evidence>
<feature type="compositionally biased region" description="Pro residues" evidence="1">
    <location>
        <begin position="125"/>
        <end position="174"/>
    </location>
</feature>
<name>A0ABP9AJE0_9GAMM</name>
<feature type="compositionally biased region" description="Pro residues" evidence="1">
    <location>
        <begin position="103"/>
        <end position="117"/>
    </location>
</feature>